<evidence type="ECO:0000313" key="3">
    <source>
        <dbReference type="Proteomes" id="UP001248822"/>
    </source>
</evidence>
<reference evidence="2" key="1">
    <citation type="submission" date="2022-12" db="EMBL/GenBank/DDBJ databases">
        <title>NDM-1 containing novel ST 2018 Pseudenterobacter timonensis.</title>
        <authorList>
            <person name="Halder G."/>
            <person name="Mandal S."/>
            <person name="Dutta S."/>
        </authorList>
    </citation>
    <scope>NUCLEOTIDE SEQUENCE</scope>
    <source>
        <strain evidence="2">CNCI147</strain>
    </source>
</reference>
<feature type="non-terminal residue" evidence="2">
    <location>
        <position position="77"/>
    </location>
</feature>
<dbReference type="EMBL" id="JAQGEC010000116">
    <property type="protein sequence ID" value="MDR9892961.1"/>
    <property type="molecule type" value="Genomic_DNA"/>
</dbReference>
<accession>A0AAE4IZ51</accession>
<dbReference type="InterPro" id="IPR006805">
    <property type="entry name" value="Anth_synth_I_N"/>
</dbReference>
<comment type="caution">
    <text evidence="2">The sequence shown here is derived from an EMBL/GenBank/DDBJ whole genome shotgun (WGS) entry which is preliminary data.</text>
</comment>
<dbReference type="SUPFAM" id="SSF56322">
    <property type="entry name" value="ADC synthase"/>
    <property type="match status" value="1"/>
</dbReference>
<dbReference type="Proteomes" id="UP001248822">
    <property type="component" value="Unassembled WGS sequence"/>
</dbReference>
<dbReference type="Pfam" id="PF04715">
    <property type="entry name" value="Anth_synt_I_N"/>
    <property type="match status" value="1"/>
</dbReference>
<evidence type="ECO:0000313" key="2">
    <source>
        <dbReference type="EMBL" id="MDR9892961.1"/>
    </source>
</evidence>
<sequence length="77" mass="8640">MERYRPVRVAGLPPLVAGAIGYFSYDMARLVEKLPALRRNDLGLDDAVLMFYLGVVAFDHVRQCAWIVRNVFTDGPG</sequence>
<evidence type="ECO:0000259" key="1">
    <source>
        <dbReference type="Pfam" id="PF04715"/>
    </source>
</evidence>
<proteinExistence type="predicted"/>
<dbReference type="Gene3D" id="3.60.120.10">
    <property type="entry name" value="Anthranilate synthase"/>
    <property type="match status" value="1"/>
</dbReference>
<gene>
    <name evidence="2" type="ORF">O7047_22435</name>
</gene>
<dbReference type="AlphaFoldDB" id="A0AAE4IZ51"/>
<name>A0AAE4IZ51_9ENTR</name>
<organism evidence="2 3">
    <name type="scientific">Pseudenterobacter timonensis</name>
    <dbReference type="NCBI Taxonomy" id="1755099"/>
    <lineage>
        <taxon>Bacteria</taxon>
        <taxon>Pseudomonadati</taxon>
        <taxon>Pseudomonadota</taxon>
        <taxon>Gammaproteobacteria</taxon>
        <taxon>Enterobacterales</taxon>
        <taxon>Enterobacteriaceae</taxon>
        <taxon>Pseudenterobacter</taxon>
    </lineage>
</organism>
<protein>
    <recommendedName>
        <fullName evidence="1">Anthranilate synthase component I N-terminal domain-containing protein</fullName>
    </recommendedName>
</protein>
<dbReference type="InterPro" id="IPR005801">
    <property type="entry name" value="ADC_synthase"/>
</dbReference>
<feature type="domain" description="Anthranilate synthase component I N-terminal" evidence="1">
    <location>
        <begin position="1"/>
        <end position="63"/>
    </location>
</feature>